<sequence>MTESDIPGTEALEKSFFAQLMGDSLSLERLISAGQLATETSPTDAEIIHANAGRTDEPVSARAAAVARLAIEAKRQAPPHGTA</sequence>
<dbReference type="EMBL" id="JACHIA010000011">
    <property type="protein sequence ID" value="MBB6071906.1"/>
    <property type="molecule type" value="Genomic_DNA"/>
</dbReference>
<dbReference type="RefSeq" id="WP_170035354.1">
    <property type="nucleotide sequence ID" value="NZ_JABDTL010000001.1"/>
</dbReference>
<dbReference type="Proteomes" id="UP000582837">
    <property type="component" value="Unassembled WGS sequence"/>
</dbReference>
<comment type="caution">
    <text evidence="1">The sequence shown here is derived from an EMBL/GenBank/DDBJ whole genome shotgun (WGS) entry which is preliminary data.</text>
</comment>
<evidence type="ECO:0000313" key="1">
    <source>
        <dbReference type="EMBL" id="MBB6071906.1"/>
    </source>
</evidence>
<evidence type="ECO:0000313" key="2">
    <source>
        <dbReference type="Proteomes" id="UP000582837"/>
    </source>
</evidence>
<gene>
    <name evidence="1" type="ORF">HNQ61_003566</name>
</gene>
<dbReference type="AlphaFoldDB" id="A0A841H1U2"/>
<keyword evidence="2" id="KW-1185">Reference proteome</keyword>
<protein>
    <submittedName>
        <fullName evidence="1">Uncharacterized protein</fullName>
    </submittedName>
</protein>
<accession>A0A841H1U2</accession>
<organism evidence="1 2">
    <name type="scientific">Longimicrobium terrae</name>
    <dbReference type="NCBI Taxonomy" id="1639882"/>
    <lineage>
        <taxon>Bacteria</taxon>
        <taxon>Pseudomonadati</taxon>
        <taxon>Gemmatimonadota</taxon>
        <taxon>Longimicrobiia</taxon>
        <taxon>Longimicrobiales</taxon>
        <taxon>Longimicrobiaceae</taxon>
        <taxon>Longimicrobium</taxon>
    </lineage>
</organism>
<name>A0A841H1U2_9BACT</name>
<reference evidence="1 2" key="1">
    <citation type="submission" date="2020-08" db="EMBL/GenBank/DDBJ databases">
        <title>Genomic Encyclopedia of Type Strains, Phase IV (KMG-IV): sequencing the most valuable type-strain genomes for metagenomic binning, comparative biology and taxonomic classification.</title>
        <authorList>
            <person name="Goeker M."/>
        </authorList>
    </citation>
    <scope>NUCLEOTIDE SEQUENCE [LARGE SCALE GENOMIC DNA]</scope>
    <source>
        <strain evidence="1 2">DSM 29007</strain>
    </source>
</reference>
<proteinExistence type="predicted"/>